<feature type="domain" description="HTH luxR-type" evidence="5">
    <location>
        <begin position="821"/>
        <end position="886"/>
    </location>
</feature>
<evidence type="ECO:0000256" key="4">
    <source>
        <dbReference type="PROSITE-ProRule" id="PRU00339"/>
    </source>
</evidence>
<keyword evidence="4" id="KW-0802">TPR repeat</keyword>
<dbReference type="InterPro" id="IPR000792">
    <property type="entry name" value="Tscrpt_reg_LuxR_C"/>
</dbReference>
<dbReference type="InterPro" id="IPR011990">
    <property type="entry name" value="TPR-like_helical_dom_sf"/>
</dbReference>
<dbReference type="KEGG" id="ahat:ADCFC_03540"/>
<dbReference type="PRINTS" id="PR00038">
    <property type="entry name" value="HTHLUXR"/>
</dbReference>
<reference evidence="7" key="1">
    <citation type="journal article" date="2020" name="Microbiol. Resour. Announc.">
        <title>Complete Genome Sequence of Adlercreutzia sp. Strain 8CFCBH1, a Potent Producer of Equol, Isolated from Healthy Japanese Feces.</title>
        <authorList>
            <person name="Ogata Y."/>
            <person name="Sakamoto M."/>
            <person name="Ohkuma M."/>
            <person name="Hattori M."/>
            <person name="Suda W."/>
        </authorList>
    </citation>
    <scope>NUCLEOTIDE SEQUENCE [LARGE SCALE GENOMIC DNA]</scope>
    <source>
        <strain evidence="7">8CFCBH1</strain>
    </source>
</reference>
<dbReference type="GO" id="GO:0006355">
    <property type="term" value="P:regulation of DNA-templated transcription"/>
    <property type="evidence" value="ECO:0007669"/>
    <property type="project" value="InterPro"/>
</dbReference>
<keyword evidence="3" id="KW-0804">Transcription</keyword>
<evidence type="ECO:0000259" key="5">
    <source>
        <dbReference type="PROSITE" id="PS50043"/>
    </source>
</evidence>
<dbReference type="SUPFAM" id="SSF52540">
    <property type="entry name" value="P-loop containing nucleoside triphosphate hydrolases"/>
    <property type="match status" value="1"/>
</dbReference>
<sequence>MSVINIGGCPPTSLESKSIVPRHRLLSLLNEGTKYPLTLCVASSGWGKGTLLTSWANHTDKHVSWLQVDESDNEVAMFYQKLASSLLAMLSKQDYQSDPPPGASSLDLAWTLEQVSHITGDHVLILNDYHLVSNPEVHEAVIALIRWAPPSLHLIISSESTPPFPLSSFRAHSQLFEISALDLAFTRGDLRLLLRENLIDLKETSVERLMDLTGGWPAALHLALLQIKRIDPEDRDDFVSNIGARDRRITEWLNDAIYDTLPSRIRTFMLDTCILNEFSAPLCDTVRSTDDSGEYIVWLKDRGLISPVDDQGTTFAYPKLLRAFLRDQFSRTSDLAHEKDLWQKAAAWYQKRGELLLAAEYHMASGDTTAGWLLLDRYHSHALESAPSISPQKTRLTWYREFLSWPDSVLAQEPDLCLSAAFSSYYSKDLDHIERPLRLAEQAFLARDDKPALGRAHAIRSLVYRYRGSADLAIDEGKHALDNLPTDLNWFRGSALLSQSFGFYLNGDAGSSAQCAAEARSEFVKAHDNRHAAIAETQHIEVLLLQGSLIEAEERSLALLELQSNALDAERRLARAILGFIAFERNHLNEAEVHFNTALYPSPNAQKGKYLPFAYIGLAEVAAARSDIDTSLMLLNEAEQYAAPRPERNWSAYIQGVKAKVLLEQGDHSEAAKVLYPQGSIVETPFQGTTSFMSFIIAQRTLLAFALEDANRQDIMNMAKRQLERSLVLFDANSAAIWCLSARALLGCIYFKLGQREQALRSIEYSLALAEKEQIVRSVIAAGDILKPLLELAVAQDVHPAYAQSLIHALECRPKRSKADTDEALPVLSEREVEILEMIARGSTTETISQQLYISVHTVRTHIRNTLQKLDAHSRVEAVENARERGILPR</sequence>
<evidence type="ECO:0000256" key="1">
    <source>
        <dbReference type="ARBA" id="ARBA00023015"/>
    </source>
</evidence>
<dbReference type="Pfam" id="PF25873">
    <property type="entry name" value="WHD_MalT"/>
    <property type="match status" value="1"/>
</dbReference>
<gene>
    <name evidence="6" type="ORF">ADCFC_02340</name>
</gene>
<dbReference type="InterPro" id="IPR019734">
    <property type="entry name" value="TPR_rpt"/>
</dbReference>
<keyword evidence="2" id="KW-0238">DNA-binding</keyword>
<dbReference type="EMBL" id="AP022829">
    <property type="protein sequence ID" value="BCA87735.1"/>
    <property type="molecule type" value="Genomic_DNA"/>
</dbReference>
<dbReference type="InterPro" id="IPR027417">
    <property type="entry name" value="P-loop_NTPase"/>
</dbReference>
<proteinExistence type="predicted"/>
<dbReference type="Gene3D" id="1.25.40.10">
    <property type="entry name" value="Tetratricopeptide repeat domain"/>
    <property type="match status" value="1"/>
</dbReference>
<protein>
    <submittedName>
        <fullName evidence="6">Transcriptional regulator</fullName>
    </submittedName>
</protein>
<dbReference type="PROSITE" id="PS00622">
    <property type="entry name" value="HTH_LUXR_1"/>
    <property type="match status" value="1"/>
</dbReference>
<dbReference type="GO" id="GO:0003677">
    <property type="term" value="F:DNA binding"/>
    <property type="evidence" value="ECO:0007669"/>
    <property type="project" value="UniProtKB-KW"/>
</dbReference>
<dbReference type="PANTHER" id="PTHR44688">
    <property type="entry name" value="DNA-BINDING TRANSCRIPTIONAL ACTIVATOR DEVR_DOSR"/>
    <property type="match status" value="1"/>
</dbReference>
<dbReference type="InterPro" id="IPR059106">
    <property type="entry name" value="WHD_MalT"/>
</dbReference>
<dbReference type="InterPro" id="IPR036388">
    <property type="entry name" value="WH-like_DNA-bd_sf"/>
</dbReference>
<evidence type="ECO:0000313" key="6">
    <source>
        <dbReference type="EMBL" id="BCA87735.1"/>
    </source>
</evidence>
<dbReference type="InterPro" id="IPR041617">
    <property type="entry name" value="TPR_MalT"/>
</dbReference>
<name>A0A6F8SI17_9ACTN</name>
<evidence type="ECO:0000256" key="3">
    <source>
        <dbReference type="ARBA" id="ARBA00023163"/>
    </source>
</evidence>
<dbReference type="SMART" id="SM00421">
    <property type="entry name" value="HTH_LUXR"/>
    <property type="match status" value="1"/>
</dbReference>
<feature type="repeat" description="TPR" evidence="4">
    <location>
        <begin position="740"/>
        <end position="773"/>
    </location>
</feature>
<dbReference type="AlphaFoldDB" id="A0A6F8SI17"/>
<dbReference type="SUPFAM" id="SSF46894">
    <property type="entry name" value="C-terminal effector domain of the bipartite response regulators"/>
    <property type="match status" value="1"/>
</dbReference>
<evidence type="ECO:0000313" key="7">
    <source>
        <dbReference type="Proteomes" id="UP000501727"/>
    </source>
</evidence>
<keyword evidence="7" id="KW-1185">Reference proteome</keyword>
<dbReference type="Pfam" id="PF00196">
    <property type="entry name" value="GerE"/>
    <property type="match status" value="1"/>
</dbReference>
<dbReference type="Pfam" id="PF17874">
    <property type="entry name" value="TPR_MalT"/>
    <property type="match status" value="1"/>
</dbReference>
<dbReference type="PROSITE" id="PS50005">
    <property type="entry name" value="TPR"/>
    <property type="match status" value="1"/>
</dbReference>
<dbReference type="Gene3D" id="1.10.10.10">
    <property type="entry name" value="Winged helix-like DNA-binding domain superfamily/Winged helix DNA-binding domain"/>
    <property type="match status" value="1"/>
</dbReference>
<dbReference type="CDD" id="cd06170">
    <property type="entry name" value="LuxR_C_like"/>
    <property type="match status" value="1"/>
</dbReference>
<accession>A0A6F8SI17</accession>
<dbReference type="SUPFAM" id="SSF48452">
    <property type="entry name" value="TPR-like"/>
    <property type="match status" value="2"/>
</dbReference>
<evidence type="ECO:0000256" key="2">
    <source>
        <dbReference type="ARBA" id="ARBA00023125"/>
    </source>
</evidence>
<dbReference type="PANTHER" id="PTHR44688:SF16">
    <property type="entry name" value="DNA-BINDING TRANSCRIPTIONAL ACTIVATOR DEVR_DOSR"/>
    <property type="match status" value="1"/>
</dbReference>
<reference evidence="7" key="2">
    <citation type="submission" date="2020-03" db="EMBL/GenBank/DDBJ databases">
        <title>Complete Genome Sequence of Adlercreutzia sp. strain 8CFCBH1 Producing Equol, Isolated from Healthy Japanese Feces.</title>
        <authorList>
            <person name="Ogata Y."/>
            <person name="Sakamoto M."/>
            <person name="Ohkuma M."/>
            <person name="Hattori M."/>
            <person name="Suda W."/>
        </authorList>
    </citation>
    <scope>NUCLEOTIDE SEQUENCE [LARGE SCALE GENOMIC DNA]</scope>
    <source>
        <strain evidence="7">8CFCBH1</strain>
    </source>
</reference>
<dbReference type="PROSITE" id="PS50043">
    <property type="entry name" value="HTH_LUXR_2"/>
    <property type="match status" value="1"/>
</dbReference>
<dbReference type="Proteomes" id="UP000501727">
    <property type="component" value="Chromosome"/>
</dbReference>
<dbReference type="InterPro" id="IPR016032">
    <property type="entry name" value="Sig_transdc_resp-reg_C-effctor"/>
</dbReference>
<organism evidence="6 7">
    <name type="scientific">Adlercreutzia hattorii</name>
    <dbReference type="NCBI Taxonomy" id="2707299"/>
    <lineage>
        <taxon>Bacteria</taxon>
        <taxon>Bacillati</taxon>
        <taxon>Actinomycetota</taxon>
        <taxon>Coriobacteriia</taxon>
        <taxon>Eggerthellales</taxon>
        <taxon>Eggerthellaceae</taxon>
        <taxon>Adlercreutzia</taxon>
    </lineage>
</organism>
<keyword evidence="1" id="KW-0805">Transcription regulation</keyword>